<proteinExistence type="predicted"/>
<keyword evidence="2" id="KW-1185">Reference proteome</keyword>
<accession>A0A7J7L4R4</accession>
<organism evidence="1 2">
    <name type="scientific">Kingdonia uniflora</name>
    <dbReference type="NCBI Taxonomy" id="39325"/>
    <lineage>
        <taxon>Eukaryota</taxon>
        <taxon>Viridiplantae</taxon>
        <taxon>Streptophyta</taxon>
        <taxon>Embryophyta</taxon>
        <taxon>Tracheophyta</taxon>
        <taxon>Spermatophyta</taxon>
        <taxon>Magnoliopsida</taxon>
        <taxon>Ranunculales</taxon>
        <taxon>Circaeasteraceae</taxon>
        <taxon>Kingdonia</taxon>
    </lineage>
</organism>
<protein>
    <submittedName>
        <fullName evidence="1">Uncharacterized protein</fullName>
    </submittedName>
</protein>
<dbReference type="AlphaFoldDB" id="A0A7J7L4R4"/>
<comment type="caution">
    <text evidence="1">The sequence shown here is derived from an EMBL/GenBank/DDBJ whole genome shotgun (WGS) entry which is preliminary data.</text>
</comment>
<evidence type="ECO:0000313" key="1">
    <source>
        <dbReference type="EMBL" id="KAF6137600.1"/>
    </source>
</evidence>
<evidence type="ECO:0000313" key="2">
    <source>
        <dbReference type="Proteomes" id="UP000541444"/>
    </source>
</evidence>
<name>A0A7J7L4R4_9MAGN</name>
<dbReference type="Proteomes" id="UP000541444">
    <property type="component" value="Unassembled WGS sequence"/>
</dbReference>
<sequence>MGSRVMRPSVRRVLGAVLPETFSSREAFGVSGGVKGRIGRILREVDAEMDESSSGDRRGSTLSTKMDQGLVHIQSSCIQGRLVYGLVGLRGIHVGFDVAFEYSTGARRLRVGYYKDFQNLLKQSRHCKSLNILISPSLVEV</sequence>
<dbReference type="EMBL" id="JACGCM010002643">
    <property type="protein sequence ID" value="KAF6137600.1"/>
    <property type="molecule type" value="Genomic_DNA"/>
</dbReference>
<reference evidence="1 2" key="1">
    <citation type="journal article" date="2020" name="IScience">
        <title>Genome Sequencing of the Endangered Kingdonia uniflora (Circaeasteraceae, Ranunculales) Reveals Potential Mechanisms of Evolutionary Specialization.</title>
        <authorList>
            <person name="Sun Y."/>
            <person name="Deng T."/>
            <person name="Zhang A."/>
            <person name="Moore M.J."/>
            <person name="Landis J.B."/>
            <person name="Lin N."/>
            <person name="Zhang H."/>
            <person name="Zhang X."/>
            <person name="Huang J."/>
            <person name="Zhang X."/>
            <person name="Sun H."/>
            <person name="Wang H."/>
        </authorList>
    </citation>
    <scope>NUCLEOTIDE SEQUENCE [LARGE SCALE GENOMIC DNA]</scope>
    <source>
        <strain evidence="1">TB1705</strain>
        <tissue evidence="1">Leaf</tissue>
    </source>
</reference>
<gene>
    <name evidence="1" type="ORF">GIB67_014687</name>
</gene>